<feature type="compositionally biased region" description="Basic and acidic residues" evidence="9">
    <location>
        <begin position="84"/>
        <end position="97"/>
    </location>
</feature>
<dbReference type="InterPro" id="IPR020164">
    <property type="entry name" value="Cyt_c_Oxase_assmbl_COX16"/>
</dbReference>
<dbReference type="PANTHER" id="PTHR17130:SF14">
    <property type="entry name" value="CYTOCHROME C OXIDASE ASSEMBLY PROTEIN COX16 HOMOLOG, MITOCHONDRIAL"/>
    <property type="match status" value="1"/>
</dbReference>
<evidence type="ECO:0000313" key="11">
    <source>
        <dbReference type="Proteomes" id="UP001652625"/>
    </source>
</evidence>
<dbReference type="Pfam" id="PF14138">
    <property type="entry name" value="COX16"/>
    <property type="match status" value="1"/>
</dbReference>
<evidence type="ECO:0000256" key="2">
    <source>
        <dbReference type="ARBA" id="ARBA00008370"/>
    </source>
</evidence>
<evidence type="ECO:0000256" key="7">
    <source>
        <dbReference type="ARBA" id="ARBA00023128"/>
    </source>
</evidence>
<organism evidence="11 12">
    <name type="scientific">Hydra vulgaris</name>
    <name type="common">Hydra</name>
    <name type="synonym">Hydra attenuata</name>
    <dbReference type="NCBI Taxonomy" id="6087"/>
    <lineage>
        <taxon>Eukaryota</taxon>
        <taxon>Metazoa</taxon>
        <taxon>Cnidaria</taxon>
        <taxon>Hydrozoa</taxon>
        <taxon>Hydroidolina</taxon>
        <taxon>Anthoathecata</taxon>
        <taxon>Aplanulata</taxon>
        <taxon>Hydridae</taxon>
        <taxon>Hydra</taxon>
    </lineage>
</organism>
<sequence>MVSKGTWRFLRYGVPMLLFVFAGSYGLSEFTDIRVKKREQKTRMLKNEELLPYLQKKQETLESMHESLSSKIGEWNGDQIRGPRPWEPETMKLKSEK</sequence>
<keyword evidence="5" id="KW-0999">Mitochondrion inner membrane</keyword>
<evidence type="ECO:0000256" key="4">
    <source>
        <dbReference type="ARBA" id="ARBA00022692"/>
    </source>
</evidence>
<dbReference type="Proteomes" id="UP001652625">
    <property type="component" value="Chromosome 09"/>
</dbReference>
<evidence type="ECO:0000256" key="1">
    <source>
        <dbReference type="ARBA" id="ARBA00004434"/>
    </source>
</evidence>
<feature type="region of interest" description="Disordered" evidence="9">
    <location>
        <begin position="74"/>
        <end position="97"/>
    </location>
</feature>
<keyword evidence="6 10" id="KW-1133">Transmembrane helix</keyword>
<accession>A0ABM4CHZ1</accession>
<evidence type="ECO:0000256" key="6">
    <source>
        <dbReference type="ARBA" id="ARBA00022989"/>
    </source>
</evidence>
<evidence type="ECO:0000256" key="8">
    <source>
        <dbReference type="ARBA" id="ARBA00023136"/>
    </source>
</evidence>
<protein>
    <recommendedName>
        <fullName evidence="3">Cytochrome c oxidase assembly protein COX16 homolog, mitochondrial</fullName>
    </recommendedName>
</protein>
<evidence type="ECO:0000256" key="3">
    <source>
        <dbReference type="ARBA" id="ARBA00021814"/>
    </source>
</evidence>
<gene>
    <name evidence="12" type="primary">LOC136084697</name>
</gene>
<evidence type="ECO:0000256" key="10">
    <source>
        <dbReference type="SAM" id="Phobius"/>
    </source>
</evidence>
<reference evidence="12" key="1">
    <citation type="submission" date="2025-08" db="UniProtKB">
        <authorList>
            <consortium name="RefSeq"/>
        </authorList>
    </citation>
    <scope>IDENTIFICATION</scope>
</reference>
<proteinExistence type="inferred from homology"/>
<evidence type="ECO:0000256" key="9">
    <source>
        <dbReference type="SAM" id="MobiDB-lite"/>
    </source>
</evidence>
<comment type="similarity">
    <text evidence="2">Belongs to the COX16 family.</text>
</comment>
<feature type="transmembrane region" description="Helical" evidence="10">
    <location>
        <begin position="12"/>
        <end position="31"/>
    </location>
</feature>
<comment type="subcellular location">
    <subcellularLocation>
        <location evidence="1">Mitochondrion inner membrane</location>
        <topology evidence="1">Single-pass membrane protein</topology>
    </subcellularLocation>
</comment>
<name>A0ABM4CHZ1_HYDVU</name>
<keyword evidence="11" id="KW-1185">Reference proteome</keyword>
<dbReference type="RefSeq" id="XP_065661344.1">
    <property type="nucleotide sequence ID" value="XM_065805272.1"/>
</dbReference>
<keyword evidence="7" id="KW-0496">Mitochondrion</keyword>
<keyword evidence="4 10" id="KW-0812">Transmembrane</keyword>
<dbReference type="PANTHER" id="PTHR17130">
    <property type="entry name" value="MITOCHONDRIAL OUTER MEMBRANE PROTEIN 25"/>
    <property type="match status" value="1"/>
</dbReference>
<evidence type="ECO:0000313" key="12">
    <source>
        <dbReference type="RefSeq" id="XP_065661344.1"/>
    </source>
</evidence>
<evidence type="ECO:0000256" key="5">
    <source>
        <dbReference type="ARBA" id="ARBA00022792"/>
    </source>
</evidence>
<dbReference type="GeneID" id="136084697"/>
<keyword evidence="8 10" id="KW-0472">Membrane</keyword>